<dbReference type="Pfam" id="PF00732">
    <property type="entry name" value="GMC_oxred_N"/>
    <property type="match status" value="1"/>
</dbReference>
<dbReference type="EC" id="5.3.3.1" evidence="14"/>
<dbReference type="GO" id="GO:0008203">
    <property type="term" value="P:cholesterol metabolic process"/>
    <property type="evidence" value="ECO:0007669"/>
    <property type="project" value="UniProtKB-KW"/>
</dbReference>
<dbReference type="InterPro" id="IPR052542">
    <property type="entry name" value="Cholesterol_Oxidase"/>
</dbReference>
<dbReference type="EC" id="1.1.3.6" evidence="16"/>
<evidence type="ECO:0000256" key="14">
    <source>
        <dbReference type="ARBA" id="ARBA00038856"/>
    </source>
</evidence>
<comment type="pathway">
    <text evidence="15">Steroid metabolism; cholesterol degradation.</text>
</comment>
<keyword evidence="5" id="KW-0479">Metal-binding</keyword>
<evidence type="ECO:0000256" key="15">
    <source>
        <dbReference type="ARBA" id="ARBA00049645"/>
    </source>
</evidence>
<evidence type="ECO:0000256" key="5">
    <source>
        <dbReference type="ARBA" id="ARBA00022723"/>
    </source>
</evidence>
<evidence type="ECO:0000256" key="18">
    <source>
        <dbReference type="ARBA" id="ARBA00049778"/>
    </source>
</evidence>
<dbReference type="AlphaFoldDB" id="A0AAU7KFQ6"/>
<dbReference type="InterPro" id="IPR017896">
    <property type="entry name" value="4Fe4S_Fe-S-bd"/>
</dbReference>
<dbReference type="GO" id="GO:0051536">
    <property type="term" value="F:iron-sulfur cluster binding"/>
    <property type="evidence" value="ECO:0007669"/>
    <property type="project" value="UniProtKB-KW"/>
</dbReference>
<evidence type="ECO:0000256" key="2">
    <source>
        <dbReference type="ARBA" id="ARBA00010790"/>
    </source>
</evidence>
<dbReference type="InterPro" id="IPR017900">
    <property type="entry name" value="4Fe4S_Fe_S_CS"/>
</dbReference>
<protein>
    <recommendedName>
        <fullName evidence="17">Cholesterol oxidase</fullName>
        <ecNumber evidence="16">1.1.3.6</ecNumber>
        <ecNumber evidence="14">5.3.3.1</ecNumber>
    </recommendedName>
    <alternativeName>
        <fullName evidence="18">Cholesterol isomerase</fullName>
    </alternativeName>
</protein>
<keyword evidence="3" id="KW-0153">Cholesterol metabolism</keyword>
<evidence type="ECO:0000256" key="11">
    <source>
        <dbReference type="ARBA" id="ARBA00023166"/>
    </source>
</evidence>
<evidence type="ECO:0000256" key="16">
    <source>
        <dbReference type="ARBA" id="ARBA00049723"/>
    </source>
</evidence>
<evidence type="ECO:0000256" key="13">
    <source>
        <dbReference type="ARBA" id="ARBA00023235"/>
    </source>
</evidence>
<dbReference type="SUPFAM" id="SSF51905">
    <property type="entry name" value="FAD/NAD(P)-binding domain"/>
    <property type="match status" value="1"/>
</dbReference>
<keyword evidence="11" id="KW-1207">Sterol metabolism</keyword>
<dbReference type="EMBL" id="CP098827">
    <property type="protein sequence ID" value="XBO70335.1"/>
    <property type="molecule type" value="Genomic_DNA"/>
</dbReference>
<keyword evidence="10" id="KW-0443">Lipid metabolism</keyword>
<dbReference type="GO" id="GO:0046872">
    <property type="term" value="F:metal ion binding"/>
    <property type="evidence" value="ECO:0007669"/>
    <property type="project" value="UniProtKB-KW"/>
</dbReference>
<feature type="domain" description="4Fe-4S ferredoxin-type" evidence="19">
    <location>
        <begin position="184"/>
        <end position="213"/>
    </location>
</feature>
<gene>
    <name evidence="20" type="ORF">NFG58_17215</name>
</gene>
<evidence type="ECO:0000256" key="10">
    <source>
        <dbReference type="ARBA" id="ARBA00023098"/>
    </source>
</evidence>
<dbReference type="InterPro" id="IPR000172">
    <property type="entry name" value="GMC_OxRdtase_N"/>
</dbReference>
<keyword evidence="8" id="KW-0408">Iron</keyword>
<dbReference type="Pfam" id="PF05199">
    <property type="entry name" value="GMC_oxred_C"/>
    <property type="match status" value="1"/>
</dbReference>
<evidence type="ECO:0000256" key="9">
    <source>
        <dbReference type="ARBA" id="ARBA00023014"/>
    </source>
</evidence>
<dbReference type="GO" id="GO:0004769">
    <property type="term" value="F:steroid Delta-isomerase activity"/>
    <property type="evidence" value="ECO:0007669"/>
    <property type="project" value="UniProtKB-EC"/>
</dbReference>
<evidence type="ECO:0000256" key="7">
    <source>
        <dbReference type="ARBA" id="ARBA00023002"/>
    </source>
</evidence>
<keyword evidence="12" id="KW-0753">Steroid metabolism</keyword>
<evidence type="ECO:0000256" key="6">
    <source>
        <dbReference type="ARBA" id="ARBA00022827"/>
    </source>
</evidence>
<evidence type="ECO:0000256" key="12">
    <source>
        <dbReference type="ARBA" id="ARBA00023221"/>
    </source>
</evidence>
<keyword evidence="4" id="KW-0285">Flavoprotein</keyword>
<dbReference type="PANTHER" id="PTHR47470:SF1">
    <property type="entry name" value="FAD-DEPENDENT OXIDOREDUCTASE 2 FAD BINDING DOMAIN-CONTAINING PROTEIN"/>
    <property type="match status" value="1"/>
</dbReference>
<keyword evidence="13" id="KW-0413">Isomerase</keyword>
<keyword evidence="9" id="KW-0411">Iron-sulfur</keyword>
<evidence type="ECO:0000313" key="20">
    <source>
        <dbReference type="EMBL" id="XBO70335.1"/>
    </source>
</evidence>
<name>A0AAU7KFQ6_9GAMM</name>
<dbReference type="PROSITE" id="PS00198">
    <property type="entry name" value="4FE4S_FER_1"/>
    <property type="match status" value="1"/>
</dbReference>
<evidence type="ECO:0000256" key="3">
    <source>
        <dbReference type="ARBA" id="ARBA00022548"/>
    </source>
</evidence>
<keyword evidence="7" id="KW-0560">Oxidoreductase</keyword>
<proteinExistence type="inferred from homology"/>
<comment type="similarity">
    <text evidence="2">Belongs to the GMC oxidoreductase family.</text>
</comment>
<dbReference type="PANTHER" id="PTHR47470">
    <property type="entry name" value="CHOLESTEROL OXIDASE"/>
    <property type="match status" value="1"/>
</dbReference>
<evidence type="ECO:0000256" key="4">
    <source>
        <dbReference type="ARBA" id="ARBA00022630"/>
    </source>
</evidence>
<dbReference type="PROSITE" id="PS51379">
    <property type="entry name" value="4FE4S_FER_2"/>
    <property type="match status" value="1"/>
</dbReference>
<dbReference type="GO" id="GO:0050660">
    <property type="term" value="F:flavin adenine dinucleotide binding"/>
    <property type="evidence" value="ECO:0007669"/>
    <property type="project" value="InterPro"/>
</dbReference>
<dbReference type="Gene3D" id="3.50.50.60">
    <property type="entry name" value="FAD/NAD(P)-binding domain"/>
    <property type="match status" value="3"/>
</dbReference>
<dbReference type="InterPro" id="IPR036188">
    <property type="entry name" value="FAD/NAD-bd_sf"/>
</dbReference>
<accession>A0AAU7KFQ6</accession>
<dbReference type="RefSeq" id="WP_045991094.1">
    <property type="nucleotide sequence ID" value="NZ_CP098827.1"/>
</dbReference>
<dbReference type="PRINTS" id="PR00411">
    <property type="entry name" value="PNDRDTASEI"/>
</dbReference>
<comment type="cofactor">
    <cofactor evidence="1">
        <name>FAD</name>
        <dbReference type="ChEBI" id="CHEBI:57692"/>
    </cofactor>
</comment>
<dbReference type="GO" id="GO:0016995">
    <property type="term" value="F:cholesterol oxidase activity"/>
    <property type="evidence" value="ECO:0007669"/>
    <property type="project" value="UniProtKB-EC"/>
</dbReference>
<evidence type="ECO:0000256" key="17">
    <source>
        <dbReference type="ARBA" id="ARBA00049744"/>
    </source>
</evidence>
<evidence type="ECO:0000256" key="1">
    <source>
        <dbReference type="ARBA" id="ARBA00001974"/>
    </source>
</evidence>
<organism evidence="20">
    <name type="scientific">Halomonas sp. RT37</name>
    <dbReference type="NCBI Taxonomy" id="2950872"/>
    <lineage>
        <taxon>Bacteria</taxon>
        <taxon>Pseudomonadati</taxon>
        <taxon>Pseudomonadota</taxon>
        <taxon>Gammaproteobacteria</taxon>
        <taxon>Oceanospirillales</taxon>
        <taxon>Halomonadaceae</taxon>
        <taxon>Halomonas</taxon>
    </lineage>
</organism>
<evidence type="ECO:0000256" key="8">
    <source>
        <dbReference type="ARBA" id="ARBA00023004"/>
    </source>
</evidence>
<reference evidence="20" key="1">
    <citation type="submission" date="2022-06" db="EMBL/GenBank/DDBJ databases">
        <title>A novel DMS-producing enzyme.</title>
        <authorList>
            <person name="Zhang Y."/>
        </authorList>
    </citation>
    <scope>NUCLEOTIDE SEQUENCE</scope>
    <source>
        <strain evidence="20">RT37</strain>
    </source>
</reference>
<evidence type="ECO:0000259" key="19">
    <source>
        <dbReference type="PROSITE" id="PS51379"/>
    </source>
</evidence>
<sequence>MNYDAIVVGSGFGGAVAACRLAEAGLKVLVLERGRRWEREDFPRGPDDDWCFDVDAPRERHGWLDLRFFSRMAVAQGAGVGGGSLVYANVSVPAERFAFDSGWPEAIDFDELVPYQDRVGQMLEVAEVPAGQVSERYRLVQEAAVRSGDGDRFRPLPLAVRFDPDWNYRLSEPHHRRHSRQALNVHGKEQGTCIHCGYCDIGCPVGARNTLDLNYLARAEQLGAQIRPLSMVRSLVPESGGYRVTFQHLEGAPTIRHERAERVILAAGSLGSTELLLRARDQYRTLPELSPLLGHHWCANGDFLTPAIYPNRRIDACRGPTISAAIDYLDGSDGGERYFVEDGGYPDLIAHALTQLLSRSATASMLRGGWRAVLAEALKENDPDRCLMPWFGQGMDTADGVLRLTRRWLEREPSLSLDYRVAASRATVQALCERHKRLSAATGGVAIEPPSWRLLDYLITPHPLGGCPMGENRWDGVVDHAGEVFGYPRLYVLDGAIVPRALGLNPSRTIAALAERAMARMLA</sequence>
<keyword evidence="6" id="KW-0274">FAD</keyword>
<dbReference type="InterPro" id="IPR007867">
    <property type="entry name" value="GMC_OxRtase_C"/>
</dbReference>